<name>A0A8D8B784_CULPI</name>
<dbReference type="AlphaFoldDB" id="A0A8D8B784"/>
<feature type="compositionally biased region" description="Basic residues" evidence="1">
    <location>
        <begin position="77"/>
        <end position="87"/>
    </location>
</feature>
<accession>A0A8D8B784</accession>
<organism evidence="2">
    <name type="scientific">Culex pipiens</name>
    <name type="common">House mosquito</name>
    <dbReference type="NCBI Taxonomy" id="7175"/>
    <lineage>
        <taxon>Eukaryota</taxon>
        <taxon>Metazoa</taxon>
        <taxon>Ecdysozoa</taxon>
        <taxon>Arthropoda</taxon>
        <taxon>Hexapoda</taxon>
        <taxon>Insecta</taxon>
        <taxon>Pterygota</taxon>
        <taxon>Neoptera</taxon>
        <taxon>Endopterygota</taxon>
        <taxon>Diptera</taxon>
        <taxon>Nematocera</taxon>
        <taxon>Culicoidea</taxon>
        <taxon>Culicidae</taxon>
        <taxon>Culicinae</taxon>
        <taxon>Culicini</taxon>
        <taxon>Culex</taxon>
        <taxon>Culex</taxon>
    </lineage>
</organism>
<feature type="compositionally biased region" description="Basic residues" evidence="1">
    <location>
        <begin position="11"/>
        <end position="22"/>
    </location>
</feature>
<dbReference type="EMBL" id="HBUE01063147">
    <property type="protein sequence ID" value="CAG6469535.1"/>
    <property type="molecule type" value="Transcribed_RNA"/>
</dbReference>
<protein>
    <submittedName>
        <fullName evidence="2">(northern house mosquito) hypothetical protein</fullName>
    </submittedName>
</protein>
<evidence type="ECO:0000313" key="2">
    <source>
        <dbReference type="EMBL" id="CAG6469535.1"/>
    </source>
</evidence>
<feature type="compositionally biased region" description="Basic and acidic residues" evidence="1">
    <location>
        <begin position="1"/>
        <end position="10"/>
    </location>
</feature>
<evidence type="ECO:0000256" key="1">
    <source>
        <dbReference type="SAM" id="MobiDB-lite"/>
    </source>
</evidence>
<dbReference type="EMBL" id="HBUE01063148">
    <property type="protein sequence ID" value="CAG6469537.1"/>
    <property type="molecule type" value="Transcribed_RNA"/>
</dbReference>
<feature type="region of interest" description="Disordered" evidence="1">
    <location>
        <begin position="1"/>
        <end position="129"/>
    </location>
</feature>
<proteinExistence type="predicted"/>
<sequence>MQLPRRETQRLHQRLRPTKRKRSLEVREHKPPQQTKERPHQAVDAPERHPGSSKRQTLHHPRWSARLNGIPVPRQTHGGRPHLRRPTAQHGTRPERRLRNQRRVRTPVPTVNLRSHPNRPRQPLLHNQR</sequence>
<feature type="compositionally biased region" description="Basic and acidic residues" evidence="1">
    <location>
        <begin position="23"/>
        <end position="50"/>
    </location>
</feature>
<reference evidence="2" key="1">
    <citation type="submission" date="2021-05" db="EMBL/GenBank/DDBJ databases">
        <authorList>
            <person name="Alioto T."/>
            <person name="Alioto T."/>
            <person name="Gomez Garrido J."/>
        </authorList>
    </citation>
    <scope>NUCLEOTIDE SEQUENCE</scope>
</reference>